<evidence type="ECO:0000256" key="5">
    <source>
        <dbReference type="SAM" id="MobiDB-lite"/>
    </source>
</evidence>
<feature type="compositionally biased region" description="Basic and acidic residues" evidence="5">
    <location>
        <begin position="361"/>
        <end position="372"/>
    </location>
</feature>
<feature type="compositionally biased region" description="Pro residues" evidence="5">
    <location>
        <begin position="337"/>
        <end position="346"/>
    </location>
</feature>
<organism evidence="7 8">
    <name type="scientific">Neonectria ditissima</name>
    <dbReference type="NCBI Taxonomy" id="78410"/>
    <lineage>
        <taxon>Eukaryota</taxon>
        <taxon>Fungi</taxon>
        <taxon>Dikarya</taxon>
        <taxon>Ascomycota</taxon>
        <taxon>Pezizomycotina</taxon>
        <taxon>Sordariomycetes</taxon>
        <taxon>Hypocreomycetidae</taxon>
        <taxon>Hypocreales</taxon>
        <taxon>Nectriaceae</taxon>
        <taxon>Neonectria</taxon>
    </lineage>
</organism>
<evidence type="ECO:0008006" key="9">
    <source>
        <dbReference type="Google" id="ProtNLM"/>
    </source>
</evidence>
<gene>
    <name evidence="7" type="ORF">AK830_g11912</name>
</gene>
<dbReference type="InterPro" id="IPR007568">
    <property type="entry name" value="RTA1"/>
</dbReference>
<evidence type="ECO:0000256" key="2">
    <source>
        <dbReference type="ARBA" id="ARBA00022692"/>
    </source>
</evidence>
<feature type="region of interest" description="Disordered" evidence="5">
    <location>
        <begin position="317"/>
        <end position="397"/>
    </location>
</feature>
<accession>A0A0P7ABU3</accession>
<comment type="subcellular location">
    <subcellularLocation>
        <location evidence="1">Membrane</location>
        <topology evidence="1">Multi-pass membrane protein</topology>
    </subcellularLocation>
</comment>
<feature type="transmembrane region" description="Helical" evidence="6">
    <location>
        <begin position="84"/>
        <end position="109"/>
    </location>
</feature>
<feature type="transmembrane region" description="Helical" evidence="6">
    <location>
        <begin position="209"/>
        <end position="229"/>
    </location>
</feature>
<evidence type="ECO:0000256" key="6">
    <source>
        <dbReference type="SAM" id="Phobius"/>
    </source>
</evidence>
<dbReference type="GO" id="GO:0005886">
    <property type="term" value="C:plasma membrane"/>
    <property type="evidence" value="ECO:0007669"/>
    <property type="project" value="TreeGrafter"/>
</dbReference>
<proteinExistence type="predicted"/>
<feature type="transmembrane region" description="Helical" evidence="6">
    <location>
        <begin position="244"/>
        <end position="264"/>
    </location>
</feature>
<keyword evidence="4 6" id="KW-0472">Membrane</keyword>
<evidence type="ECO:0000256" key="4">
    <source>
        <dbReference type="ARBA" id="ARBA00023136"/>
    </source>
</evidence>
<evidence type="ECO:0000313" key="8">
    <source>
        <dbReference type="Proteomes" id="UP000050424"/>
    </source>
</evidence>
<evidence type="ECO:0000256" key="1">
    <source>
        <dbReference type="ARBA" id="ARBA00004141"/>
    </source>
</evidence>
<dbReference type="PANTHER" id="PTHR31465:SF9">
    <property type="entry name" value="SPHINGOID LONG-CHAIN BASE TRANSPORTER RSB1"/>
    <property type="match status" value="1"/>
</dbReference>
<dbReference type="OrthoDB" id="3358017at2759"/>
<dbReference type="EMBL" id="LKCW01000314">
    <property type="protein sequence ID" value="KPM34661.1"/>
    <property type="molecule type" value="Genomic_DNA"/>
</dbReference>
<feature type="compositionally biased region" description="Pro residues" evidence="5">
    <location>
        <begin position="374"/>
        <end position="386"/>
    </location>
</feature>
<keyword evidence="8" id="KW-1185">Reference proteome</keyword>
<evidence type="ECO:0000256" key="3">
    <source>
        <dbReference type="ARBA" id="ARBA00022989"/>
    </source>
</evidence>
<reference evidence="7 8" key="1">
    <citation type="submission" date="2015-09" db="EMBL/GenBank/DDBJ databases">
        <title>Draft genome of a European isolate of the apple canker pathogen Neonectria ditissima.</title>
        <authorList>
            <person name="Gomez-Cortecero A."/>
            <person name="Harrison R.J."/>
            <person name="Armitage A.D."/>
        </authorList>
    </citation>
    <scope>NUCLEOTIDE SEQUENCE [LARGE SCALE GENOMIC DNA]</scope>
    <source>
        <strain evidence="7 8">R09/05</strain>
    </source>
</reference>
<feature type="transmembrane region" description="Helical" evidence="6">
    <location>
        <begin position="167"/>
        <end position="188"/>
    </location>
</feature>
<sequence length="397" mass="42157">MAGDCGSDCPAAGGFYSYDPNVGGNAVLLAAFAILSLVVPYLGYRSWTPLFSTTLTMGLLAEVLGFVGRVLLHSTRDSRTYFFLFLFGTVLGPTFISASIFIILPHMLGIYGEPVSPLKPLVAGLAFCSLIAVAFAVELVGIIFVAYESASISRSSGVKITAAGLGIQAAMLLACSALHFWFTLGLSTQRASIDSSHSRVYTSSKFKRFLMGMEIASALLIVYSVYRIVEFAGGVPGTLFQNQAAFMILGGAIPLLAAIVLTVLHPGIAFGDAWSATSPAKIKGRRGPPPPIKYSAGHAIHHRYDPDIRKQLSPASERQLRNSAGPPELPAGSPGLPSSPRPPSKPSSPRSPHHAVTRSSIIEKRSSSRSEPMHPVPAPPPPPPPASRGLVNREELW</sequence>
<dbReference type="GO" id="GO:0000324">
    <property type="term" value="C:fungal-type vacuole"/>
    <property type="evidence" value="ECO:0007669"/>
    <property type="project" value="TreeGrafter"/>
</dbReference>
<feature type="compositionally biased region" description="Low complexity" evidence="5">
    <location>
        <begin position="323"/>
        <end position="336"/>
    </location>
</feature>
<feature type="transmembrane region" description="Helical" evidence="6">
    <location>
        <begin position="121"/>
        <end position="147"/>
    </location>
</feature>
<dbReference type="AlphaFoldDB" id="A0A0P7ABU3"/>
<name>A0A0P7ABU3_9HYPO</name>
<feature type="transmembrane region" description="Helical" evidence="6">
    <location>
        <begin position="50"/>
        <end position="72"/>
    </location>
</feature>
<keyword evidence="3 6" id="KW-1133">Transmembrane helix</keyword>
<dbReference type="STRING" id="78410.A0A0P7ABU3"/>
<protein>
    <recommendedName>
        <fullName evidence="9">Sphingoid long-chain base transporter RSB1</fullName>
    </recommendedName>
</protein>
<feature type="transmembrane region" description="Helical" evidence="6">
    <location>
        <begin position="22"/>
        <end position="43"/>
    </location>
</feature>
<dbReference type="Pfam" id="PF04479">
    <property type="entry name" value="RTA1"/>
    <property type="match status" value="1"/>
</dbReference>
<dbReference type="Proteomes" id="UP000050424">
    <property type="component" value="Unassembled WGS sequence"/>
</dbReference>
<comment type="caution">
    <text evidence="7">The sequence shown here is derived from an EMBL/GenBank/DDBJ whole genome shotgun (WGS) entry which is preliminary data.</text>
</comment>
<keyword evidence="2 6" id="KW-0812">Transmembrane</keyword>
<dbReference type="PANTHER" id="PTHR31465">
    <property type="entry name" value="PROTEIN RTA1-RELATED"/>
    <property type="match status" value="1"/>
</dbReference>
<evidence type="ECO:0000313" key="7">
    <source>
        <dbReference type="EMBL" id="KPM34661.1"/>
    </source>
</evidence>